<feature type="compositionally biased region" description="Basic and acidic residues" evidence="1">
    <location>
        <begin position="337"/>
        <end position="352"/>
    </location>
</feature>
<feature type="compositionally biased region" description="Basic and acidic residues" evidence="1">
    <location>
        <begin position="473"/>
        <end position="485"/>
    </location>
</feature>
<dbReference type="Proteomes" id="UP000091857">
    <property type="component" value="Chromosome 5"/>
</dbReference>
<feature type="region of interest" description="Disordered" evidence="1">
    <location>
        <begin position="1"/>
        <end position="122"/>
    </location>
</feature>
<name>A0A2C9VS63_MANES</name>
<feature type="region of interest" description="Disordered" evidence="1">
    <location>
        <begin position="309"/>
        <end position="485"/>
    </location>
</feature>
<dbReference type="OMA" id="GRMSEAN"/>
<dbReference type="PANTHER" id="PTHR21561:SF25">
    <property type="entry name" value="OS03G0811500 PROTEIN"/>
    <property type="match status" value="1"/>
</dbReference>
<comment type="caution">
    <text evidence="3">The sequence shown here is derived from an EMBL/GenBank/DDBJ whole genome shotgun (WGS) entry which is preliminary data.</text>
</comment>
<feature type="region of interest" description="Disordered" evidence="1">
    <location>
        <begin position="258"/>
        <end position="293"/>
    </location>
</feature>
<feature type="compositionally biased region" description="Polar residues" evidence="1">
    <location>
        <begin position="71"/>
        <end position="84"/>
    </location>
</feature>
<feature type="region of interest" description="Disordered" evidence="1">
    <location>
        <begin position="190"/>
        <end position="224"/>
    </location>
</feature>
<dbReference type="GO" id="GO:0031011">
    <property type="term" value="C:Ino80 complex"/>
    <property type="evidence" value="ECO:0000318"/>
    <property type="project" value="GO_Central"/>
</dbReference>
<organism evidence="3 4">
    <name type="scientific">Manihot esculenta</name>
    <name type="common">Cassava</name>
    <name type="synonym">Jatropha manihot</name>
    <dbReference type="NCBI Taxonomy" id="3983"/>
    <lineage>
        <taxon>Eukaryota</taxon>
        <taxon>Viridiplantae</taxon>
        <taxon>Streptophyta</taxon>
        <taxon>Embryophyta</taxon>
        <taxon>Tracheophyta</taxon>
        <taxon>Spermatophyta</taxon>
        <taxon>Magnoliopsida</taxon>
        <taxon>eudicotyledons</taxon>
        <taxon>Gunneridae</taxon>
        <taxon>Pentapetalae</taxon>
        <taxon>rosids</taxon>
        <taxon>fabids</taxon>
        <taxon>Malpighiales</taxon>
        <taxon>Euphorbiaceae</taxon>
        <taxon>Crotonoideae</taxon>
        <taxon>Manihoteae</taxon>
        <taxon>Manihot</taxon>
    </lineage>
</organism>
<protein>
    <recommendedName>
        <fullName evidence="2">INO80 complex subunit B-like conserved region domain-containing protein</fullName>
    </recommendedName>
</protein>
<dbReference type="Pfam" id="PF04795">
    <property type="entry name" value="PAPA-1"/>
    <property type="match status" value="1"/>
</dbReference>
<dbReference type="Gramene" id="Manes.05G004500.1.v8.1">
    <property type="protein sequence ID" value="Manes.05G004500.1.v8.1.CDS"/>
    <property type="gene ID" value="Manes.05G004500.v8.1"/>
</dbReference>
<gene>
    <name evidence="3" type="ORF">MANES_05G004500v8</name>
</gene>
<dbReference type="CDD" id="cd23021">
    <property type="entry name" value="zf-HIT_IN80B"/>
    <property type="match status" value="1"/>
</dbReference>
<feature type="compositionally biased region" description="Basic and acidic residues" evidence="1">
    <location>
        <begin position="431"/>
        <end position="466"/>
    </location>
</feature>
<dbReference type="SMART" id="SM01406">
    <property type="entry name" value="PAPA-1"/>
    <property type="match status" value="1"/>
</dbReference>
<evidence type="ECO:0000256" key="1">
    <source>
        <dbReference type="SAM" id="MobiDB-lite"/>
    </source>
</evidence>
<evidence type="ECO:0000259" key="2">
    <source>
        <dbReference type="SMART" id="SM01406"/>
    </source>
</evidence>
<dbReference type="Pfam" id="PF04438">
    <property type="entry name" value="zf-HIT"/>
    <property type="match status" value="1"/>
</dbReference>
<feature type="compositionally biased region" description="Basic and acidic residues" evidence="1">
    <location>
        <begin position="86"/>
        <end position="98"/>
    </location>
</feature>
<dbReference type="PANTHER" id="PTHR21561">
    <property type="entry name" value="INO80 COMPLEX SUBUNIT B"/>
    <property type="match status" value="1"/>
</dbReference>
<dbReference type="InterPro" id="IPR029523">
    <property type="entry name" value="INO80B/Ies2"/>
</dbReference>
<dbReference type="OrthoDB" id="2021186at2759"/>
<accession>A0A2C9VS63</accession>
<feature type="compositionally biased region" description="Basic and acidic residues" evidence="1">
    <location>
        <begin position="379"/>
        <end position="392"/>
    </location>
</feature>
<dbReference type="GO" id="GO:0006338">
    <property type="term" value="P:chromatin remodeling"/>
    <property type="evidence" value="ECO:0007669"/>
    <property type="project" value="InterPro"/>
</dbReference>
<feature type="compositionally biased region" description="Polar residues" evidence="1">
    <location>
        <begin position="209"/>
        <end position="219"/>
    </location>
</feature>
<proteinExistence type="predicted"/>
<reference evidence="4" key="1">
    <citation type="journal article" date="2016" name="Nat. Biotechnol.">
        <title>Sequencing wild and cultivated cassava and related species reveals extensive interspecific hybridization and genetic diversity.</title>
        <authorList>
            <person name="Bredeson J.V."/>
            <person name="Lyons J.B."/>
            <person name="Prochnik S.E."/>
            <person name="Wu G.A."/>
            <person name="Ha C.M."/>
            <person name="Edsinger-Gonzales E."/>
            <person name="Grimwood J."/>
            <person name="Schmutz J."/>
            <person name="Rabbi I.Y."/>
            <person name="Egesi C."/>
            <person name="Nauluvula P."/>
            <person name="Lebot V."/>
            <person name="Ndunguru J."/>
            <person name="Mkamilo G."/>
            <person name="Bart R.S."/>
            <person name="Setter T.L."/>
            <person name="Gleadow R.M."/>
            <person name="Kulakow P."/>
            <person name="Ferguson M.E."/>
            <person name="Rounsley S."/>
            <person name="Rokhsar D.S."/>
        </authorList>
    </citation>
    <scope>NUCLEOTIDE SEQUENCE [LARGE SCALE GENOMIC DNA]</scope>
    <source>
        <strain evidence="4">cv. AM560-2</strain>
    </source>
</reference>
<feature type="compositionally biased region" description="Basic residues" evidence="1">
    <location>
        <begin position="15"/>
        <end position="26"/>
    </location>
</feature>
<dbReference type="AlphaFoldDB" id="A0A2C9VS63"/>
<dbReference type="InterPro" id="IPR007529">
    <property type="entry name" value="Znf_HIT"/>
</dbReference>
<feature type="domain" description="INO80 complex subunit B-like conserved region" evidence="2">
    <location>
        <begin position="437"/>
        <end position="522"/>
    </location>
</feature>
<evidence type="ECO:0000313" key="3">
    <source>
        <dbReference type="EMBL" id="OAY48772.1"/>
    </source>
</evidence>
<dbReference type="EMBL" id="CM004391">
    <property type="protein sequence ID" value="OAY48772.1"/>
    <property type="molecule type" value="Genomic_DNA"/>
</dbReference>
<dbReference type="STRING" id="3983.A0A2C9VS63"/>
<dbReference type="InterPro" id="IPR006880">
    <property type="entry name" value="INO80B_C"/>
</dbReference>
<feature type="compositionally biased region" description="Acidic residues" evidence="1">
    <location>
        <begin position="354"/>
        <end position="369"/>
    </location>
</feature>
<feature type="compositionally biased region" description="Polar residues" evidence="1">
    <location>
        <begin position="393"/>
        <end position="411"/>
    </location>
</feature>
<sequence length="581" mass="64430">MEEFGLARFDGIHGAVRKKRSQTSRRPKPDAQPVIDSCGLSPSSTTPPSDDVSKASSDENVDTNSRRKEFNLNQCMSRDSSTTEAEGEKSHIRNKESRGLNAFYRNDTGRSAFNNKRSSEGILAPANWKNSTKVKESFDSETKIANMYSGRNGESQSSEQSGVVLDALVNDNKVKKVKLKVCGVTRTIHANSTNDGASSIKNSRHSETSRSQQKQNAQGNLAEDHSILDKRTGLQGVPWKGFSAGGFSLGKDSTFMGKVKNTASGKQGEKSEPVRKSKRVPKRRVLDGEIGEDSDDEIRYLEKLKTPKIAAGYKDDEESSKKQRKLSSMDKIGASKLVKDGKKKSTLDKASQDTDYEDEEEDIVSEGEVDGNVKKKQKKESIDALMDGKREMTLTTRQRALQSSKDGSTPGANLIEFPNGLPPAPSRKQKEKLTEVEQQLKKAEAAQRRRMQVEKAARESEAEAIRKILGQDSSRKKREDKIKKRQEELAQEKAANALMLASNTIRWVMGPTGTTVTFPKEMGFPSIFEPKACSYPPPREKCAGPSCTNPYKYRDSKSKLPLCSLQCYKAIQEQMQTEASY</sequence>
<evidence type="ECO:0000313" key="4">
    <source>
        <dbReference type="Proteomes" id="UP000091857"/>
    </source>
</evidence>
<feature type="compositionally biased region" description="Polar residues" evidence="1">
    <location>
        <begin position="190"/>
        <end position="201"/>
    </location>
</feature>
<keyword evidence="4" id="KW-1185">Reference proteome</keyword>